<evidence type="ECO:0000256" key="1">
    <source>
        <dbReference type="ARBA" id="ARBA00004792"/>
    </source>
</evidence>
<dbReference type="Pfam" id="PF14765">
    <property type="entry name" value="PS-DH"/>
    <property type="match status" value="1"/>
</dbReference>
<proteinExistence type="predicted"/>
<dbReference type="InterPro" id="IPR016039">
    <property type="entry name" value="Thiolase-like"/>
</dbReference>
<dbReference type="InterPro" id="IPR009081">
    <property type="entry name" value="PP-bd_ACP"/>
</dbReference>
<dbReference type="SUPFAM" id="SSF47336">
    <property type="entry name" value="ACP-like"/>
    <property type="match status" value="1"/>
</dbReference>
<evidence type="ECO:0000259" key="11">
    <source>
        <dbReference type="PROSITE" id="PS52004"/>
    </source>
</evidence>
<dbReference type="Gene3D" id="3.40.366.10">
    <property type="entry name" value="Malonyl-Coenzyme A Acyl Carrier Protein, domain 2"/>
    <property type="match status" value="2"/>
</dbReference>
<dbReference type="InterPro" id="IPR042104">
    <property type="entry name" value="PKS_dehydratase_sf"/>
</dbReference>
<keyword evidence="6" id="KW-0511">Multifunctional enzyme</keyword>
<protein>
    <submittedName>
        <fullName evidence="13">Thioester reductase domain-containing protein</fullName>
    </submittedName>
</protein>
<feature type="region of interest" description="C-terminal hotdog fold" evidence="8">
    <location>
        <begin position="990"/>
        <end position="1138"/>
    </location>
</feature>
<keyword evidence="4" id="KW-0808">Transferase</keyword>
<dbReference type="InterPro" id="IPR016035">
    <property type="entry name" value="Acyl_Trfase/lysoPLipase"/>
</dbReference>
<sequence length="1694" mass="176852">MTNVVAPDAEHRSNVLRRALVELKAARAEVAEARRLVNEPIAVVGMGCRFPGGATGIEKFWDLLVSGRSGVVEVPADRWDLEDFFDPDPDAAGRTYARHGGFVDGIREFDAGLFGIPPREAVGVDPQHRLVLEVAWEALEHAGIAPDSLRGTRTGVFVGMGGSDFERLKLSTGDVSAVDGHSATGGALNMAANRLSFALGLEGPSLVVDTACSSSLVALHLACQALRSGECDTALVAGVNTLLSPGTTVALSKGRMLSPEGRCKTFDATADGYVRGEGCGVVVLRRADVAREAGQRIWAVVRGSATNQDGRSSGLTVPRADAQQEVIRRALAAGDVRPADVGYVEAHGTGTALGDPIEVRALAAVLGDGRAEAGTGPVALGSVKTNIGHLEAAAGIAGLIKTVLVLDRGLIPPHLNLTRPSPHIAWAELPVTVPTTATPWADGRRVAGVSSFGFGGTNAHVVLESPPPPEPAGPPRPAAPVLVKVTGQGAEALRAGAERLAAWARDAESDVATLAWAAGTGRADLSDRAAVVAETLGEAAELLDAVAAGRPAPGVVQGRRRSEGPPRVALVVPAAGALPVGLLAALHRRTPAVAEVVDEMAEALGPAAEASLGALLGGTDDGPGQGAPTAGDLVRYVTSVALGRWWRSIGVRPDLVVGRGTGAFAAATLAGVWSPADGARLVSALAAGEPLDSVLDKVGLRAPGTELLLDTDLTGDGAEVATAGYWLRRAGDPAPAAETVRAVLERRVQAVVELGSAELGPGFLAATDEQDMLAVAAPAAASDAPLPGLLEAAGRLWAAGASLDWAQVNGPRPAHPPLLPTYPFQRRTFWPGADPRASLARAAHPAGGTGLRPRVLGTATGVTVGETELSLRQVPFLAEHRVHGRLVVPGVIFLELVLRCAEHAFGGPARAQDLSVSRPLVLGDEDTATVQVVIDPPTAGRARARLFSGSHATGWRLHFETVLDGGELAAEPPAGAVAEESFAAGAARCHRAIGEDEFYRRAWHPMFRLGPSFRLVRGARTGPGAAVGTLVRPAPDAAGVVAGVRPELLLLDACIQLVAVAALSGEGFTDRPVHLGTGYQRMSVGDVGAASELECAAVLRESADGSVLGDLRLTDAEGRLVAEIWGASFRPVTERMLQRMVAGPAAADGPPAASDVPAGPDVAELRAAEEPARSRLVVDLLTHGLARVLGARPAEIDPRAPVETLADSLMIAELRTDIERRLGVTVPMEAFFADATLTTLARYVTEEWATEAPPAAPTPEAAPAPARKAAGPAAKAPAPRPARPSRVTFMSVPEMTELAELDASITVTGPPEPWERTSGATLLTGATGFVGGFLLAELLNRRPGDVHCLVRASDPAHAMRRLTDNLRSYGVDPTPHLSRIVPVVGDLAKPRFGLDEARFAALHDGIGDIVHCGGMVKWTYPYQGLQGANVAGTREVLRLATLGAPRPVHFISTVGVFSSRDFTADVVYETDDMHTSGSLVVGYAQTKWVSERMVRFAHERGLPVTIHRINTGGHSVTGAFNRLDHLTLILKGCVQAGIAPHSVAVMPVQPAPIDYVASAVVEVAKRPELLGGTFHLVNERALTWKELFDAVETFGYPLERVPFEDWRRQVTGRNPGTLALLGLAPFLHDSLEHTRLPFSDSELTRRALAGADLSCPPLDDALVHTFLRGFVEAGFLEPPAGARRTTPRPEGSDS</sequence>
<dbReference type="InterPro" id="IPR036291">
    <property type="entry name" value="NAD(P)-bd_dom_sf"/>
</dbReference>
<dbReference type="Pfam" id="PF07993">
    <property type="entry name" value="NAD_binding_4"/>
    <property type="match status" value="1"/>
</dbReference>
<keyword evidence="5" id="KW-0045">Antibiotic biosynthesis</keyword>
<feature type="domain" description="Carrier" evidence="10">
    <location>
        <begin position="1172"/>
        <end position="1248"/>
    </location>
</feature>
<dbReference type="PROSITE" id="PS52019">
    <property type="entry name" value="PKS_MFAS_DH"/>
    <property type="match status" value="1"/>
</dbReference>
<comment type="pathway">
    <text evidence="1">Antibiotic biosynthesis.</text>
</comment>
<evidence type="ECO:0000259" key="10">
    <source>
        <dbReference type="PROSITE" id="PS50075"/>
    </source>
</evidence>
<feature type="domain" description="PKS/mFAS DH" evidence="12">
    <location>
        <begin position="844"/>
        <end position="1138"/>
    </location>
</feature>
<dbReference type="InterPro" id="IPR050091">
    <property type="entry name" value="PKS_NRPS_Biosynth_Enz"/>
</dbReference>
<dbReference type="Gene3D" id="3.40.50.720">
    <property type="entry name" value="NAD(P)-binding Rossmann-like Domain"/>
    <property type="match status" value="1"/>
</dbReference>
<dbReference type="Gene3D" id="3.40.47.10">
    <property type="match status" value="1"/>
</dbReference>
<accession>A0ABU2LIT8</accession>
<dbReference type="Gene3D" id="1.10.1200.10">
    <property type="entry name" value="ACP-like"/>
    <property type="match status" value="1"/>
</dbReference>
<dbReference type="InterPro" id="IPR036736">
    <property type="entry name" value="ACP-like_sf"/>
</dbReference>
<dbReference type="InterPro" id="IPR032821">
    <property type="entry name" value="PKS_assoc"/>
</dbReference>
<dbReference type="RefSeq" id="WP_311595036.1">
    <property type="nucleotide sequence ID" value="NZ_JAVREM010000002.1"/>
</dbReference>
<dbReference type="SMART" id="SM00826">
    <property type="entry name" value="PKS_DH"/>
    <property type="match status" value="1"/>
</dbReference>
<dbReference type="Pfam" id="PF16197">
    <property type="entry name" value="KAsynt_C_assoc"/>
    <property type="match status" value="1"/>
</dbReference>
<evidence type="ECO:0000256" key="5">
    <source>
        <dbReference type="ARBA" id="ARBA00023194"/>
    </source>
</evidence>
<dbReference type="EMBL" id="JAVREM010000002">
    <property type="protein sequence ID" value="MDT0317187.1"/>
    <property type="molecule type" value="Genomic_DNA"/>
</dbReference>
<gene>
    <name evidence="13" type="ORF">RNC47_02405</name>
</gene>
<dbReference type="PROSITE" id="PS52004">
    <property type="entry name" value="KS3_2"/>
    <property type="match status" value="1"/>
</dbReference>
<keyword evidence="2" id="KW-0596">Phosphopantetheine</keyword>
<dbReference type="InterPro" id="IPR049551">
    <property type="entry name" value="PKS_DH_C"/>
</dbReference>
<evidence type="ECO:0000259" key="12">
    <source>
        <dbReference type="PROSITE" id="PS52019"/>
    </source>
</evidence>
<dbReference type="Proteomes" id="UP001183420">
    <property type="component" value="Unassembled WGS sequence"/>
</dbReference>
<reference evidence="14" key="1">
    <citation type="submission" date="2023-07" db="EMBL/GenBank/DDBJ databases">
        <title>30 novel species of actinomycetes from the DSMZ collection.</title>
        <authorList>
            <person name="Nouioui I."/>
        </authorList>
    </citation>
    <scope>NUCLEOTIDE SEQUENCE [LARGE SCALE GENOMIC DNA]</scope>
    <source>
        <strain evidence="14">DSM 44918</strain>
    </source>
</reference>
<dbReference type="SMART" id="SM00825">
    <property type="entry name" value="PKS_KS"/>
    <property type="match status" value="1"/>
</dbReference>
<dbReference type="InterPro" id="IPR018201">
    <property type="entry name" value="Ketoacyl_synth_AS"/>
</dbReference>
<dbReference type="Pfam" id="PF00109">
    <property type="entry name" value="ketoacyl-synt"/>
    <property type="match status" value="1"/>
</dbReference>
<dbReference type="PROSITE" id="PS00606">
    <property type="entry name" value="KS3_1"/>
    <property type="match status" value="1"/>
</dbReference>
<evidence type="ECO:0000256" key="3">
    <source>
        <dbReference type="ARBA" id="ARBA00022553"/>
    </source>
</evidence>
<dbReference type="SMART" id="SM00823">
    <property type="entry name" value="PKS_PP"/>
    <property type="match status" value="1"/>
</dbReference>
<dbReference type="PANTHER" id="PTHR43775">
    <property type="entry name" value="FATTY ACID SYNTHASE"/>
    <property type="match status" value="1"/>
</dbReference>
<dbReference type="InterPro" id="IPR049552">
    <property type="entry name" value="PKS_DH_N"/>
</dbReference>
<dbReference type="Pfam" id="PF21089">
    <property type="entry name" value="PKS_DH_N"/>
    <property type="match status" value="1"/>
</dbReference>
<keyword evidence="14" id="KW-1185">Reference proteome</keyword>
<dbReference type="InterPro" id="IPR010080">
    <property type="entry name" value="Thioester_reductase-like_dom"/>
</dbReference>
<dbReference type="InterPro" id="IPR020807">
    <property type="entry name" value="PKS_DH"/>
</dbReference>
<evidence type="ECO:0000313" key="13">
    <source>
        <dbReference type="EMBL" id="MDT0317187.1"/>
    </source>
</evidence>
<dbReference type="InterPro" id="IPR014031">
    <property type="entry name" value="Ketoacyl_synth_C"/>
</dbReference>
<dbReference type="InterPro" id="IPR013120">
    <property type="entry name" value="FAR_NAD-bd"/>
</dbReference>
<feature type="region of interest" description="Disordered" evidence="9">
    <location>
        <begin position="1251"/>
        <end position="1285"/>
    </location>
</feature>
<dbReference type="InterPro" id="IPR049900">
    <property type="entry name" value="PKS_mFAS_DH"/>
</dbReference>
<keyword evidence="3" id="KW-0597">Phosphoprotein</keyword>
<organism evidence="13 14">
    <name type="scientific">Streptomyces millisiae</name>
    <dbReference type="NCBI Taxonomy" id="3075542"/>
    <lineage>
        <taxon>Bacteria</taxon>
        <taxon>Bacillati</taxon>
        <taxon>Actinomycetota</taxon>
        <taxon>Actinomycetes</taxon>
        <taxon>Kitasatosporales</taxon>
        <taxon>Streptomycetaceae</taxon>
        <taxon>Streptomyces</taxon>
    </lineage>
</organism>
<dbReference type="PROSITE" id="PS50075">
    <property type="entry name" value="CARRIER"/>
    <property type="match status" value="1"/>
</dbReference>
<evidence type="ECO:0000256" key="9">
    <source>
        <dbReference type="SAM" id="MobiDB-lite"/>
    </source>
</evidence>
<dbReference type="InterPro" id="IPR014030">
    <property type="entry name" value="Ketoacyl_synth_N"/>
</dbReference>
<evidence type="ECO:0000256" key="6">
    <source>
        <dbReference type="ARBA" id="ARBA00023268"/>
    </source>
</evidence>
<dbReference type="Gene3D" id="3.10.129.110">
    <property type="entry name" value="Polyketide synthase dehydratase"/>
    <property type="match status" value="1"/>
</dbReference>
<dbReference type="CDD" id="cd00833">
    <property type="entry name" value="PKS"/>
    <property type="match status" value="1"/>
</dbReference>
<dbReference type="PANTHER" id="PTHR43775:SF51">
    <property type="entry name" value="INACTIVE PHENOLPHTHIOCEROL SYNTHESIS POLYKETIDE SYNTHASE TYPE I PKS1-RELATED"/>
    <property type="match status" value="1"/>
</dbReference>
<dbReference type="CDD" id="cd05235">
    <property type="entry name" value="SDR_e1"/>
    <property type="match status" value="1"/>
</dbReference>
<evidence type="ECO:0000313" key="14">
    <source>
        <dbReference type="Proteomes" id="UP001183420"/>
    </source>
</evidence>
<dbReference type="SUPFAM" id="SSF51735">
    <property type="entry name" value="NAD(P)-binding Rossmann-fold domains"/>
    <property type="match status" value="1"/>
</dbReference>
<evidence type="ECO:0000256" key="7">
    <source>
        <dbReference type="ARBA" id="ARBA00023315"/>
    </source>
</evidence>
<evidence type="ECO:0000256" key="4">
    <source>
        <dbReference type="ARBA" id="ARBA00022679"/>
    </source>
</evidence>
<feature type="active site" description="Proton donor; for dehydratase activity" evidence="8">
    <location>
        <position position="1052"/>
    </location>
</feature>
<dbReference type="SUPFAM" id="SSF52151">
    <property type="entry name" value="FabD/lysophospholipase-like"/>
    <property type="match status" value="1"/>
</dbReference>
<evidence type="ECO:0000256" key="2">
    <source>
        <dbReference type="ARBA" id="ARBA00022450"/>
    </source>
</evidence>
<evidence type="ECO:0000256" key="8">
    <source>
        <dbReference type="PROSITE-ProRule" id="PRU01363"/>
    </source>
</evidence>
<dbReference type="InterPro" id="IPR020806">
    <property type="entry name" value="PKS_PP-bd"/>
</dbReference>
<dbReference type="Pfam" id="PF00550">
    <property type="entry name" value="PP-binding"/>
    <property type="match status" value="1"/>
</dbReference>
<dbReference type="NCBIfam" id="TIGR01746">
    <property type="entry name" value="Thioester-redct"/>
    <property type="match status" value="1"/>
</dbReference>
<dbReference type="Pfam" id="PF02801">
    <property type="entry name" value="Ketoacyl-synt_C"/>
    <property type="match status" value="1"/>
</dbReference>
<dbReference type="SUPFAM" id="SSF53901">
    <property type="entry name" value="Thiolase-like"/>
    <property type="match status" value="1"/>
</dbReference>
<dbReference type="InterPro" id="IPR020841">
    <property type="entry name" value="PKS_Beta-ketoAc_synthase_dom"/>
</dbReference>
<dbReference type="InterPro" id="IPR001227">
    <property type="entry name" value="Ac_transferase_dom_sf"/>
</dbReference>
<feature type="domain" description="Ketosynthase family 3 (KS3)" evidence="11">
    <location>
        <begin position="38"/>
        <end position="465"/>
    </location>
</feature>
<feature type="compositionally biased region" description="Low complexity" evidence="9">
    <location>
        <begin position="1263"/>
        <end position="1277"/>
    </location>
</feature>
<keyword evidence="7" id="KW-0012">Acyltransferase</keyword>
<feature type="active site" description="Proton acceptor; for dehydratase activity" evidence="8">
    <location>
        <position position="880"/>
    </location>
</feature>
<comment type="caution">
    <text evidence="13">The sequence shown here is derived from an EMBL/GenBank/DDBJ whole genome shotgun (WGS) entry which is preliminary data.</text>
</comment>
<name>A0ABU2LIT8_9ACTN</name>
<dbReference type="Gene3D" id="3.30.70.3290">
    <property type="match status" value="2"/>
</dbReference>
<feature type="region of interest" description="N-terminal hotdog fold" evidence="8">
    <location>
        <begin position="844"/>
        <end position="970"/>
    </location>
</feature>